<protein>
    <recommendedName>
        <fullName evidence="2">Thymidylate kinase</fullName>
    </recommendedName>
</protein>
<organism evidence="6 7">
    <name type="scientific">Rhizocola hellebori</name>
    <dbReference type="NCBI Taxonomy" id="1392758"/>
    <lineage>
        <taxon>Bacteria</taxon>
        <taxon>Bacillati</taxon>
        <taxon>Actinomycetota</taxon>
        <taxon>Actinomycetes</taxon>
        <taxon>Micromonosporales</taxon>
        <taxon>Micromonosporaceae</taxon>
        <taxon>Rhizocola</taxon>
    </lineage>
</organism>
<gene>
    <name evidence="6" type="ORF">Rhe02_28720</name>
</gene>
<keyword evidence="4" id="KW-0067">ATP-binding</keyword>
<evidence type="ECO:0000313" key="6">
    <source>
        <dbReference type="EMBL" id="GIH04805.1"/>
    </source>
</evidence>
<evidence type="ECO:0000256" key="2">
    <source>
        <dbReference type="ARBA" id="ARBA00017144"/>
    </source>
</evidence>
<feature type="domain" description="Thymidylate kinase-like" evidence="5">
    <location>
        <begin position="6"/>
        <end position="183"/>
    </location>
</feature>
<keyword evidence="7" id="KW-1185">Reference proteome</keyword>
<dbReference type="GO" id="GO:0005524">
    <property type="term" value="F:ATP binding"/>
    <property type="evidence" value="ECO:0007669"/>
    <property type="project" value="UniProtKB-KW"/>
</dbReference>
<evidence type="ECO:0000313" key="7">
    <source>
        <dbReference type="Proteomes" id="UP000612899"/>
    </source>
</evidence>
<dbReference type="GO" id="GO:0005737">
    <property type="term" value="C:cytoplasm"/>
    <property type="evidence" value="ECO:0007669"/>
    <property type="project" value="TreeGrafter"/>
</dbReference>
<dbReference type="SUPFAM" id="SSF52540">
    <property type="entry name" value="P-loop containing nucleoside triphosphate hydrolases"/>
    <property type="match status" value="1"/>
</dbReference>
<name>A0A8J3Q837_9ACTN</name>
<keyword evidence="6" id="KW-0808">Transferase</keyword>
<keyword evidence="6" id="KW-0418">Kinase</keyword>
<evidence type="ECO:0000256" key="3">
    <source>
        <dbReference type="ARBA" id="ARBA00022741"/>
    </source>
</evidence>
<comment type="similarity">
    <text evidence="1">Belongs to the thymidylate kinase family.</text>
</comment>
<dbReference type="PANTHER" id="PTHR10344:SF4">
    <property type="entry name" value="UMP-CMP KINASE 2, MITOCHONDRIAL"/>
    <property type="match status" value="1"/>
</dbReference>
<dbReference type="EMBL" id="BONY01000015">
    <property type="protein sequence ID" value="GIH04805.1"/>
    <property type="molecule type" value="Genomic_DNA"/>
</dbReference>
<comment type="caution">
    <text evidence="6">The sequence shown here is derived from an EMBL/GenBank/DDBJ whole genome shotgun (WGS) entry which is preliminary data.</text>
</comment>
<dbReference type="PANTHER" id="PTHR10344">
    <property type="entry name" value="THYMIDYLATE KINASE"/>
    <property type="match status" value="1"/>
</dbReference>
<dbReference type="GO" id="GO:0004798">
    <property type="term" value="F:dTMP kinase activity"/>
    <property type="evidence" value="ECO:0007669"/>
    <property type="project" value="TreeGrafter"/>
</dbReference>
<evidence type="ECO:0000259" key="5">
    <source>
        <dbReference type="Pfam" id="PF02223"/>
    </source>
</evidence>
<reference evidence="6" key="1">
    <citation type="submission" date="2021-01" db="EMBL/GenBank/DDBJ databases">
        <title>Whole genome shotgun sequence of Rhizocola hellebori NBRC 109834.</title>
        <authorList>
            <person name="Komaki H."/>
            <person name="Tamura T."/>
        </authorList>
    </citation>
    <scope>NUCLEOTIDE SEQUENCE</scope>
    <source>
        <strain evidence="6">NBRC 109834</strain>
    </source>
</reference>
<evidence type="ECO:0000256" key="1">
    <source>
        <dbReference type="ARBA" id="ARBA00009776"/>
    </source>
</evidence>
<dbReference type="GO" id="GO:0006233">
    <property type="term" value="P:dTDP biosynthetic process"/>
    <property type="evidence" value="ECO:0007669"/>
    <property type="project" value="TreeGrafter"/>
</dbReference>
<dbReference type="Proteomes" id="UP000612899">
    <property type="component" value="Unassembled WGS sequence"/>
</dbReference>
<keyword evidence="3" id="KW-0547">Nucleotide-binding</keyword>
<dbReference type="InterPro" id="IPR027417">
    <property type="entry name" value="P-loop_NTPase"/>
</dbReference>
<dbReference type="CDD" id="cd01672">
    <property type="entry name" value="TMPK"/>
    <property type="match status" value="1"/>
</dbReference>
<accession>A0A8J3Q837</accession>
<proteinExistence type="inferred from homology"/>
<dbReference type="GO" id="GO:0006235">
    <property type="term" value="P:dTTP biosynthetic process"/>
    <property type="evidence" value="ECO:0007669"/>
    <property type="project" value="TreeGrafter"/>
</dbReference>
<dbReference type="InterPro" id="IPR039430">
    <property type="entry name" value="Thymidylate_kin-like_dom"/>
</dbReference>
<dbReference type="Pfam" id="PF02223">
    <property type="entry name" value="Thymidylate_kin"/>
    <property type="match status" value="1"/>
</dbReference>
<sequence length="198" mass="21727">MIALVGIDGSGKTTQAVRLTEALRASGHRVRYGPNPGGRRWLARASRRLAGTDPVRLLGRRGLLAVESTLRWLAIARSLLAANLTGRISVMDRYSVCQRVSVRVHGGGRLLSRLVHLAYSMFPAPDLLILLDIDPQVAYQRIEHRGTDHEELSYLRATGAAYRELAENAVHIDGGLTEDEVAQAVWKLLLTQSDVDTG</sequence>
<dbReference type="AlphaFoldDB" id="A0A8J3Q837"/>
<evidence type="ECO:0000256" key="4">
    <source>
        <dbReference type="ARBA" id="ARBA00022840"/>
    </source>
</evidence>
<dbReference type="Gene3D" id="3.40.50.300">
    <property type="entry name" value="P-loop containing nucleotide triphosphate hydrolases"/>
    <property type="match status" value="1"/>
</dbReference>
<dbReference type="GO" id="GO:0006227">
    <property type="term" value="P:dUDP biosynthetic process"/>
    <property type="evidence" value="ECO:0007669"/>
    <property type="project" value="TreeGrafter"/>
</dbReference>